<dbReference type="SUPFAM" id="SSF51197">
    <property type="entry name" value="Clavaminate synthase-like"/>
    <property type="match status" value="1"/>
</dbReference>
<accession>A0A0C9Z6Q0</accession>
<proteinExistence type="predicted"/>
<feature type="domain" description="Alpha-ketoglutarate-dependent dioxygenase AlkB-like" evidence="1">
    <location>
        <begin position="30"/>
        <end position="228"/>
    </location>
</feature>
<reference evidence="3" key="2">
    <citation type="submission" date="2015-01" db="EMBL/GenBank/DDBJ databases">
        <title>Evolutionary Origins and Diversification of the Mycorrhizal Mutualists.</title>
        <authorList>
            <consortium name="DOE Joint Genome Institute"/>
            <consortium name="Mycorrhizal Genomics Consortium"/>
            <person name="Kohler A."/>
            <person name="Kuo A."/>
            <person name="Nagy L.G."/>
            <person name="Floudas D."/>
            <person name="Copeland A."/>
            <person name="Barry K.W."/>
            <person name="Cichocki N."/>
            <person name="Veneault-Fourrey C."/>
            <person name="LaButti K."/>
            <person name="Lindquist E.A."/>
            <person name="Lipzen A."/>
            <person name="Lundell T."/>
            <person name="Morin E."/>
            <person name="Murat C."/>
            <person name="Riley R."/>
            <person name="Ohm R."/>
            <person name="Sun H."/>
            <person name="Tunlid A."/>
            <person name="Henrissat B."/>
            <person name="Grigoriev I.V."/>
            <person name="Hibbett D.S."/>
            <person name="Martin F."/>
        </authorList>
    </citation>
    <scope>NUCLEOTIDE SEQUENCE [LARGE SCALE GENOMIC DNA]</scope>
    <source>
        <strain evidence="3">441</strain>
    </source>
</reference>
<dbReference type="EMBL" id="KN833712">
    <property type="protein sequence ID" value="KIK24886.1"/>
    <property type="molecule type" value="Genomic_DNA"/>
</dbReference>
<dbReference type="AlphaFoldDB" id="A0A0C9Z6Q0"/>
<dbReference type="STRING" id="765257.A0A0C9Z6Q0"/>
<dbReference type="GO" id="GO:0006974">
    <property type="term" value="P:DNA damage response"/>
    <property type="evidence" value="ECO:0007669"/>
    <property type="project" value="InterPro"/>
</dbReference>
<dbReference type="OrthoDB" id="28127at2759"/>
<dbReference type="HOGENOM" id="CLU_080229_0_0_1"/>
<dbReference type="Pfam" id="PF13532">
    <property type="entry name" value="2OG-FeII_Oxy_2"/>
    <property type="match status" value="1"/>
</dbReference>
<dbReference type="GO" id="GO:0006631">
    <property type="term" value="P:fatty acid metabolic process"/>
    <property type="evidence" value="ECO:0007669"/>
    <property type="project" value="TreeGrafter"/>
</dbReference>
<name>A0A0C9Z6Q0_9AGAM</name>
<reference evidence="2 3" key="1">
    <citation type="submission" date="2014-04" db="EMBL/GenBank/DDBJ databases">
        <authorList>
            <consortium name="DOE Joint Genome Institute"/>
            <person name="Kuo A."/>
            <person name="Kohler A."/>
            <person name="Costa M.D."/>
            <person name="Nagy L.G."/>
            <person name="Floudas D."/>
            <person name="Copeland A."/>
            <person name="Barry K.W."/>
            <person name="Cichocki N."/>
            <person name="Veneault-Fourrey C."/>
            <person name="LaButti K."/>
            <person name="Lindquist E.A."/>
            <person name="Lipzen A."/>
            <person name="Lundell T."/>
            <person name="Morin E."/>
            <person name="Murat C."/>
            <person name="Sun H."/>
            <person name="Tunlid A."/>
            <person name="Henrissat B."/>
            <person name="Grigoriev I.V."/>
            <person name="Hibbett D.S."/>
            <person name="Martin F."/>
            <person name="Nordberg H.P."/>
            <person name="Cantor M.N."/>
            <person name="Hua S.X."/>
        </authorList>
    </citation>
    <scope>NUCLEOTIDE SEQUENCE [LARGE SCALE GENOMIC DNA]</scope>
    <source>
        <strain evidence="2 3">441</strain>
    </source>
</reference>
<dbReference type="InterPro" id="IPR027450">
    <property type="entry name" value="AlkB-like"/>
</dbReference>
<evidence type="ECO:0000313" key="3">
    <source>
        <dbReference type="Proteomes" id="UP000054018"/>
    </source>
</evidence>
<evidence type="ECO:0000313" key="2">
    <source>
        <dbReference type="EMBL" id="KIK24886.1"/>
    </source>
</evidence>
<sequence>MQTRLCSPALLKRVGFRFLSTTGKDDLPRGFTLFPNFLDTHEQRILLSAALDQLDSLESKRVRKLQKQYRLLHGPSEADVFLPERLYTFQKGHYDNVIRDYREMHLSSWGESQTLELSRILKRLHTLYPSKNTQTHILHLASEGEILPHIDNTSSSGTWILAISLGAARVLHMEEANALTPKKFDVLLTSGSVYLQRDNVRYHWKHSLMHPYESISRARGQRVSIVVRDRKDWPPAETG</sequence>
<keyword evidence="3" id="KW-1185">Reference proteome</keyword>
<dbReference type="PANTHER" id="PTHR21052:SF0">
    <property type="entry name" value="ALPHA-KETOGLUTARATE-DEPENDENT DIOXYGENASE ALKB HOMOLOG 7, MITOCHONDRIAL"/>
    <property type="match status" value="1"/>
</dbReference>
<dbReference type="GO" id="GO:0005759">
    <property type="term" value="C:mitochondrial matrix"/>
    <property type="evidence" value="ECO:0007669"/>
    <property type="project" value="TreeGrafter"/>
</dbReference>
<dbReference type="PANTHER" id="PTHR21052">
    <property type="entry name" value="SPERMATOGENESIS ASSOCIATED 11-RELATED"/>
    <property type="match status" value="1"/>
</dbReference>
<protein>
    <recommendedName>
        <fullName evidence="1">Alpha-ketoglutarate-dependent dioxygenase AlkB-like domain-containing protein</fullName>
    </recommendedName>
</protein>
<gene>
    <name evidence="2" type="ORF">PISMIDRAFT_677648</name>
</gene>
<dbReference type="GO" id="GO:0016706">
    <property type="term" value="F:2-oxoglutarate-dependent dioxygenase activity"/>
    <property type="evidence" value="ECO:0007669"/>
    <property type="project" value="TreeGrafter"/>
</dbReference>
<dbReference type="Gene3D" id="2.60.120.590">
    <property type="entry name" value="Alpha-ketoglutarate-dependent dioxygenase AlkB-like"/>
    <property type="match status" value="1"/>
</dbReference>
<dbReference type="Proteomes" id="UP000054018">
    <property type="component" value="Unassembled WGS sequence"/>
</dbReference>
<dbReference type="InterPro" id="IPR032870">
    <property type="entry name" value="ALKBH7-like"/>
</dbReference>
<dbReference type="InterPro" id="IPR037151">
    <property type="entry name" value="AlkB-like_sf"/>
</dbReference>
<organism evidence="2 3">
    <name type="scientific">Pisolithus microcarpus 441</name>
    <dbReference type="NCBI Taxonomy" id="765257"/>
    <lineage>
        <taxon>Eukaryota</taxon>
        <taxon>Fungi</taxon>
        <taxon>Dikarya</taxon>
        <taxon>Basidiomycota</taxon>
        <taxon>Agaricomycotina</taxon>
        <taxon>Agaricomycetes</taxon>
        <taxon>Agaricomycetidae</taxon>
        <taxon>Boletales</taxon>
        <taxon>Sclerodermatineae</taxon>
        <taxon>Pisolithaceae</taxon>
        <taxon>Pisolithus</taxon>
    </lineage>
</organism>
<evidence type="ECO:0000259" key="1">
    <source>
        <dbReference type="Pfam" id="PF13532"/>
    </source>
</evidence>